<evidence type="ECO:0000313" key="4">
    <source>
        <dbReference type="Proteomes" id="UP000185612"/>
    </source>
</evidence>
<evidence type="ECO:0000259" key="2">
    <source>
        <dbReference type="PROSITE" id="PS50995"/>
    </source>
</evidence>
<dbReference type="GO" id="GO:0003700">
    <property type="term" value="F:DNA-binding transcription factor activity"/>
    <property type="evidence" value="ECO:0007669"/>
    <property type="project" value="InterPro"/>
</dbReference>
<gene>
    <name evidence="3" type="ORF">BSZ40_01475</name>
</gene>
<organism evidence="3 4">
    <name type="scientific">Buchananella hordeovulneris</name>
    <dbReference type="NCBI Taxonomy" id="52770"/>
    <lineage>
        <taxon>Bacteria</taxon>
        <taxon>Bacillati</taxon>
        <taxon>Actinomycetota</taxon>
        <taxon>Actinomycetes</taxon>
        <taxon>Actinomycetales</taxon>
        <taxon>Actinomycetaceae</taxon>
        <taxon>Buchananella</taxon>
    </lineage>
</organism>
<dbReference type="InterPro" id="IPR036390">
    <property type="entry name" value="WH_DNA-bd_sf"/>
</dbReference>
<accession>A0A1Q5PZE4</accession>
<keyword evidence="4" id="KW-1185">Reference proteome</keyword>
<dbReference type="PRINTS" id="PR00598">
    <property type="entry name" value="HTHMARR"/>
</dbReference>
<proteinExistence type="predicted"/>
<protein>
    <recommendedName>
        <fullName evidence="2">HTH marR-type domain-containing protein</fullName>
    </recommendedName>
</protein>
<dbReference type="SMART" id="SM00347">
    <property type="entry name" value="HTH_MARR"/>
    <property type="match status" value="1"/>
</dbReference>
<name>A0A1Q5PZE4_9ACTO</name>
<dbReference type="EMBL" id="MQVS01000001">
    <property type="protein sequence ID" value="OKL52799.1"/>
    <property type="molecule type" value="Genomic_DNA"/>
</dbReference>
<comment type="caution">
    <text evidence="3">The sequence shown here is derived from an EMBL/GenBank/DDBJ whole genome shotgun (WGS) entry which is preliminary data.</text>
</comment>
<dbReference type="STRING" id="52770.BSZ40_01475"/>
<dbReference type="AlphaFoldDB" id="A0A1Q5PZE4"/>
<dbReference type="GO" id="GO:0006950">
    <property type="term" value="P:response to stress"/>
    <property type="evidence" value="ECO:0007669"/>
    <property type="project" value="TreeGrafter"/>
</dbReference>
<dbReference type="InParanoid" id="A0A1Q5PZE4"/>
<dbReference type="InterPro" id="IPR039422">
    <property type="entry name" value="MarR/SlyA-like"/>
</dbReference>
<dbReference type="SUPFAM" id="SSF46785">
    <property type="entry name" value="Winged helix' DNA-binding domain"/>
    <property type="match status" value="1"/>
</dbReference>
<dbReference type="InterPro" id="IPR000835">
    <property type="entry name" value="HTH_MarR-typ"/>
</dbReference>
<dbReference type="InterPro" id="IPR036388">
    <property type="entry name" value="WH-like_DNA-bd_sf"/>
</dbReference>
<dbReference type="PANTHER" id="PTHR33164">
    <property type="entry name" value="TRANSCRIPTIONAL REGULATOR, MARR FAMILY"/>
    <property type="match status" value="1"/>
</dbReference>
<evidence type="ECO:0000313" key="3">
    <source>
        <dbReference type="EMBL" id="OKL52799.1"/>
    </source>
</evidence>
<sequence>MNTDLFDGTVGHMQTRTTSPLTLLEWETWKLCTDVFHATERHLDACLAADAGLGLTDFNLLSALATAPEQTLQMRQVAQQLRLTPSGATRAVDRLVDLGYVTRLAGHQDRRAAHARLTDAGRTKLRDTRVKHLAALREFFFSHLTCSDTQALREAMHKVARCLPSTCPANEPKANAAPPPTASTRVG</sequence>
<evidence type="ECO:0000256" key="1">
    <source>
        <dbReference type="SAM" id="MobiDB-lite"/>
    </source>
</evidence>
<feature type="region of interest" description="Disordered" evidence="1">
    <location>
        <begin position="166"/>
        <end position="187"/>
    </location>
</feature>
<dbReference type="Gene3D" id="1.10.10.10">
    <property type="entry name" value="Winged helix-like DNA-binding domain superfamily/Winged helix DNA-binding domain"/>
    <property type="match status" value="1"/>
</dbReference>
<dbReference type="Proteomes" id="UP000185612">
    <property type="component" value="Unassembled WGS sequence"/>
</dbReference>
<dbReference type="PROSITE" id="PS50995">
    <property type="entry name" value="HTH_MARR_2"/>
    <property type="match status" value="1"/>
</dbReference>
<reference evidence="4" key="1">
    <citation type="submission" date="2016-12" db="EMBL/GenBank/DDBJ databases">
        <authorList>
            <person name="Meng X."/>
        </authorList>
    </citation>
    <scope>NUCLEOTIDE SEQUENCE [LARGE SCALE GENOMIC DNA]</scope>
    <source>
        <strain evidence="4">DSM 20732</strain>
    </source>
</reference>
<feature type="domain" description="HTH marR-type" evidence="2">
    <location>
        <begin position="28"/>
        <end position="161"/>
    </location>
</feature>
<dbReference type="PANTHER" id="PTHR33164:SF104">
    <property type="entry name" value="TRANSCRIPTIONAL REGULATORY PROTEIN"/>
    <property type="match status" value="1"/>
</dbReference>
<dbReference type="Pfam" id="PF12802">
    <property type="entry name" value="MarR_2"/>
    <property type="match status" value="1"/>
</dbReference>